<dbReference type="PRINTS" id="PR00193">
    <property type="entry name" value="MYOSINHEAVY"/>
</dbReference>
<name>A0A9W8CY73_9FUNG</name>
<dbReference type="Pfam" id="PF08766">
    <property type="entry name" value="DEK_C"/>
    <property type="match status" value="1"/>
</dbReference>
<dbReference type="Gene3D" id="1.10.10.820">
    <property type="match status" value="1"/>
</dbReference>
<reference evidence="17" key="1">
    <citation type="submission" date="2022-07" db="EMBL/GenBank/DDBJ databases">
        <title>Phylogenomic reconstructions and comparative analyses of Kickxellomycotina fungi.</title>
        <authorList>
            <person name="Reynolds N.K."/>
            <person name="Stajich J.E."/>
            <person name="Barry K."/>
            <person name="Grigoriev I.V."/>
            <person name="Crous P."/>
            <person name="Smith M.E."/>
        </authorList>
    </citation>
    <scope>NUCLEOTIDE SEQUENCE</scope>
    <source>
        <strain evidence="17">BCRC 34381</strain>
    </source>
</reference>
<keyword evidence="12" id="KW-0009">Actin-binding</keyword>
<dbReference type="Proteomes" id="UP001143981">
    <property type="component" value="Unassembled WGS sequence"/>
</dbReference>
<dbReference type="GO" id="GO:0003779">
    <property type="term" value="F:actin binding"/>
    <property type="evidence" value="ECO:0007669"/>
    <property type="project" value="UniProtKB-KW"/>
</dbReference>
<evidence type="ECO:0000256" key="3">
    <source>
        <dbReference type="ARBA" id="ARBA00022475"/>
    </source>
</evidence>
<keyword evidence="8 12" id="KW-0518">Myosin</keyword>
<dbReference type="PANTHER" id="PTHR22914">
    <property type="entry name" value="CHITIN SYNTHASE"/>
    <property type="match status" value="1"/>
</dbReference>
<evidence type="ECO:0000313" key="17">
    <source>
        <dbReference type="EMBL" id="KAJ1729545.1"/>
    </source>
</evidence>
<keyword evidence="3" id="KW-1003">Cell membrane</keyword>
<dbReference type="InterPro" id="IPR036961">
    <property type="entry name" value="Kinesin_motor_dom_sf"/>
</dbReference>
<comment type="similarity">
    <text evidence="12">Belongs to the TRAFAC class myosin-kinesin ATPase superfamily. Myosin family.</text>
</comment>
<dbReference type="Gene3D" id="1.10.10.60">
    <property type="entry name" value="Homeodomain-like"/>
    <property type="match status" value="1"/>
</dbReference>
<evidence type="ECO:0000256" key="14">
    <source>
        <dbReference type="SAM" id="Phobius"/>
    </source>
</evidence>
<keyword evidence="12" id="KW-0067">ATP-binding</keyword>
<dbReference type="SUPFAM" id="SSF109715">
    <property type="entry name" value="DEK C-terminal domain"/>
    <property type="match status" value="1"/>
</dbReference>
<dbReference type="SUPFAM" id="SSF55856">
    <property type="entry name" value="Cytochrome b5-like heme/steroid binding domain"/>
    <property type="match status" value="1"/>
</dbReference>
<dbReference type="InterPro" id="IPR036400">
    <property type="entry name" value="Cyt_B5-like_heme/steroid_sf"/>
</dbReference>
<keyword evidence="12" id="KW-0547">Nucleotide-binding</keyword>
<evidence type="ECO:0000259" key="15">
    <source>
        <dbReference type="PROSITE" id="PS51456"/>
    </source>
</evidence>
<keyword evidence="6 14" id="KW-0812">Transmembrane</keyword>
<dbReference type="SMART" id="SM00242">
    <property type="entry name" value="MYSc"/>
    <property type="match status" value="1"/>
</dbReference>
<dbReference type="Gene3D" id="1.20.120.720">
    <property type="entry name" value="Myosin VI head, motor domain, U50 subdomain"/>
    <property type="match status" value="1"/>
</dbReference>
<keyword evidence="5" id="KW-0808">Transferase</keyword>
<accession>A0A9W8CY73</accession>
<evidence type="ECO:0000256" key="1">
    <source>
        <dbReference type="ARBA" id="ARBA00004651"/>
    </source>
</evidence>
<feature type="transmembrane region" description="Helical" evidence="14">
    <location>
        <begin position="924"/>
        <end position="943"/>
    </location>
</feature>
<keyword evidence="4" id="KW-0328">Glycosyltransferase</keyword>
<evidence type="ECO:0000256" key="8">
    <source>
        <dbReference type="ARBA" id="ARBA00023123"/>
    </source>
</evidence>
<evidence type="ECO:0000256" key="9">
    <source>
        <dbReference type="ARBA" id="ARBA00023136"/>
    </source>
</evidence>
<keyword evidence="11" id="KW-0325">Glycoprotein</keyword>
<dbReference type="InterPro" id="IPR029044">
    <property type="entry name" value="Nucleotide-diphossugar_trans"/>
</dbReference>
<feature type="domain" description="DEK-C" evidence="16">
    <location>
        <begin position="1969"/>
        <end position="2027"/>
    </location>
</feature>
<dbReference type="GO" id="GO:0016459">
    <property type="term" value="C:myosin complex"/>
    <property type="evidence" value="ECO:0007669"/>
    <property type="project" value="UniProtKB-KW"/>
</dbReference>
<evidence type="ECO:0000256" key="11">
    <source>
        <dbReference type="ARBA" id="ARBA00023180"/>
    </source>
</evidence>
<evidence type="ECO:0000256" key="7">
    <source>
        <dbReference type="ARBA" id="ARBA00022989"/>
    </source>
</evidence>
<feature type="transmembrane region" description="Helical" evidence="14">
    <location>
        <begin position="964"/>
        <end position="983"/>
    </location>
</feature>
<dbReference type="SUPFAM" id="SSF52540">
    <property type="entry name" value="P-loop containing nucleoside triphosphate hydrolases"/>
    <property type="match status" value="1"/>
</dbReference>
<dbReference type="InterPro" id="IPR001609">
    <property type="entry name" value="Myosin_head_motor_dom-like"/>
</dbReference>
<feature type="region of interest" description="Disordered" evidence="13">
    <location>
        <begin position="866"/>
        <end position="900"/>
    </location>
</feature>
<dbReference type="PROSITE" id="PS51456">
    <property type="entry name" value="MYOSIN_MOTOR"/>
    <property type="match status" value="1"/>
</dbReference>
<evidence type="ECO:0000256" key="12">
    <source>
        <dbReference type="PROSITE-ProRule" id="PRU00782"/>
    </source>
</evidence>
<dbReference type="SUPFAM" id="SSF53448">
    <property type="entry name" value="Nucleotide-diphospho-sugar transferases"/>
    <property type="match status" value="1"/>
</dbReference>
<dbReference type="InterPro" id="IPR014876">
    <property type="entry name" value="DEK_C"/>
</dbReference>
<evidence type="ECO:0000256" key="10">
    <source>
        <dbReference type="ARBA" id="ARBA00023175"/>
    </source>
</evidence>
<proteinExistence type="inferred from homology"/>
<dbReference type="GO" id="GO:0030428">
    <property type="term" value="C:cell septum"/>
    <property type="evidence" value="ECO:0007669"/>
    <property type="project" value="TreeGrafter"/>
</dbReference>
<dbReference type="GO" id="GO:0031505">
    <property type="term" value="P:fungal-type cell wall organization"/>
    <property type="evidence" value="ECO:0007669"/>
    <property type="project" value="TreeGrafter"/>
</dbReference>
<evidence type="ECO:0000256" key="13">
    <source>
        <dbReference type="SAM" id="MobiDB-lite"/>
    </source>
</evidence>
<keyword evidence="18" id="KW-1185">Reference proteome</keyword>
<evidence type="ECO:0000256" key="4">
    <source>
        <dbReference type="ARBA" id="ARBA00022676"/>
    </source>
</evidence>
<evidence type="ECO:0000256" key="5">
    <source>
        <dbReference type="ARBA" id="ARBA00022679"/>
    </source>
</evidence>
<dbReference type="GO" id="GO:0005886">
    <property type="term" value="C:plasma membrane"/>
    <property type="evidence" value="ECO:0007669"/>
    <property type="project" value="UniProtKB-SubCell"/>
</dbReference>
<feature type="transmembrane region" description="Helical" evidence="14">
    <location>
        <begin position="1685"/>
        <end position="1708"/>
    </location>
</feature>
<dbReference type="GO" id="GO:0003774">
    <property type="term" value="F:cytoskeletal motor activity"/>
    <property type="evidence" value="ECO:0007669"/>
    <property type="project" value="UniProtKB-UniRule"/>
</dbReference>
<dbReference type="GO" id="GO:0005524">
    <property type="term" value="F:ATP binding"/>
    <property type="evidence" value="ECO:0007669"/>
    <property type="project" value="UniProtKB-UniRule"/>
</dbReference>
<dbReference type="Gene3D" id="3.40.850.10">
    <property type="entry name" value="Kinesin motor domain"/>
    <property type="match status" value="1"/>
</dbReference>
<dbReference type="OrthoDB" id="370884at2759"/>
<feature type="transmembrane region" description="Helical" evidence="14">
    <location>
        <begin position="1231"/>
        <end position="1250"/>
    </location>
</feature>
<protein>
    <recommendedName>
        <fullName evidence="2">chitin synthase</fullName>
        <ecNumber evidence="2">2.4.1.16</ecNumber>
    </recommendedName>
</protein>
<sequence length="2033" mass="224892">MRVQQDDDLSRLRGAAGLSGDDVVAALARRYEQRGGSQPYTSIGDRLLVALNPNESLELQSDEAALQYIDDYRDTSPAREQLPPHIFRVAEQAYLHMRRTSLSQSITFVGAPGSGKTEQRRLTTRFLSLIRGHAKRDSRLFARIQHGDIVLEAFANAKTVAHNNGSRVGTYAELQFDQRGRTVGAKTLTYLLEKARVTHVPQGERSFHVFYYLTNGATSEERAECGLTHASFEYLNRPGTVQRITGFSDAQRHQELVGAMAGVGLGQKYRRHIFTVLAAILTLGNLQFQYQRQSEESSATVRNQDVATHASQLLGLPAETLVSLLTVKTKQVGADKFTVYLNSEGAAARRDDLVRALYSLLFNWVVEFLNSKLCKEEGDYESFIAMVDFPGWSAGRFNGYEQLCANYANERLHHFLFHQAFEVGSSEYAAEGVDSSVPVVAFPDRSACLDLFMRPGSGLFAIMDRQAAEYLQADRGARKKRAQGPREFDANVPEREASGQLLKAFNRAHDGSTGDTNPHYAPSSSKNEFNCFSVAHFWGDVSYTVDDFAEKNLDQLSSDFVAVFRGDGSAENPGTDSGFVAGLFSSKTLATAAHPRDERAVLQAQAPAVPTRAPSMMRPKTAGSARFAKVDCVATQFQRALNEMVATLDDTLPWFVLCVRPNEQGRPHSADVRRIQAQTACFSLDCMVQRKAAEFSAVLSMADFSQRYQIVIDEYVPSGTALADSRARCAALKKALDLSDADMALGATKVFLSFNAWRRIDDPVRAVERAGMRRAGAGEKGSEALLHHGSELSAHGDAMDASATSYGDQSEAHLMSNAELPGQHPASDPTLAAAQHVRALKGRMFGGGGGSDVRSYYSDDDGYQEMGTRDGASEPMGGHNLSPGYADSLPPSPGRAASVKKAAAGYAEPDDIHEAPGSTGRKTWLAIVWLCTWMVPSVALKWCGRIRRRDERIAWREKVALCMIIFWSCAFVVFWIVGLGLILCPRQHVYSTGELRSHNSKSDALIAIRGEVFDIKDYSHFNVGFDYLDKRNYLGLDQSNLFPYQLSFLCPFKDMDPRLAFQPKPALYSPAFYHDHRFWRHPTTSGYNYYQIRLMRLMREGYSKGHIAVDPKDLAKEGSGNSKNAQGQNIRRCVIHNQIFDLTQYIDHGGAPYLVSDTENSTNSVNTRMFFDQAVYDMFDQNPGKDISDMWDRYFASDPAAKALHYQCMRGAFYVGKVDMRKSARCYAANYLLLAGSIALVAIIFFKFVAALQFGTRRDPEPGTNFVVCNVPCYTEGEDSLKHTIDSLARLDYDDKRKLLFIVCDGMIMGSGNDRPTPRIVLDILGVEHDQEPEALSYIALGEGSKEHNMAKVYSGLYEFKGHVVPYLVVVKCGTPQERTRPGNRGKRDTQILLMRFFNKVYFDAAMTPLELEIYHQIKNVIGVEPSLYEYVLMIDADTVVMPDSVSRLVGAMNHDTKIIGICGETTLANAKSSWATMVQVYEYFISHHLTKAFESLFGSVTCLPGCFSMYRLRTPEGATGLAKPLLISNQIIEDYAVNRVDTLHEKNLLHLGEDRYLTTLVLKHFPYCKNKFVAAAQCQTNAPDQLGVLLSQRRRWINSTVHNLFELAFLPRLCGFCCFSMRFVVFIDLITTIIMPATLIYLGYLIYQLTNPDSTTSYISLYLLAAIYGMQVIIFILKRQWQHIGWMIVYLLALPVFSFFIPVYAFWHFDDFSWGNTRMVVGESGRKHVYTVDNEKFDTSTIPMRKWADYELDLVDEQKSHGTMSEAGSRFGGGPGSAAAAAANRPGSAIGNVPKSMAGYAASNYRANSVFYDSGYGYNAMLSSNLPAGNLAFMGAGYDAAASGRASPMLPMAGAVTPNAYEMATISAIPSQTRMSAAGMYAADPRMSHIGGAGGAFVHPGGAMADPRFSGVYPPPSPGAGHFALAPEQSPGLTHDMGMDIGGFADFTLAPVPPAGAQLSPTQQWPSQVTNMQLATKVADIISTANLMTVTKKQVRQQLMDRFGISPEEEKSRREFINQRIAAELDRRQAGA</sequence>
<comment type="caution">
    <text evidence="17">The sequence shown here is derived from an EMBL/GenBank/DDBJ whole genome shotgun (WGS) entry which is preliminary data.</text>
</comment>
<feature type="domain" description="Myosin motor" evidence="15">
    <location>
        <begin position="7"/>
        <end position="765"/>
    </location>
</feature>
<feature type="region of interest" description="Actin-binding" evidence="12">
    <location>
        <begin position="641"/>
        <end position="663"/>
    </location>
</feature>
<keyword evidence="9 14" id="KW-0472">Membrane</keyword>
<dbReference type="EC" id="2.4.1.16" evidence="2"/>
<organism evidence="17 18">
    <name type="scientific">Coemansia biformis</name>
    <dbReference type="NCBI Taxonomy" id="1286918"/>
    <lineage>
        <taxon>Eukaryota</taxon>
        <taxon>Fungi</taxon>
        <taxon>Fungi incertae sedis</taxon>
        <taxon>Zoopagomycota</taxon>
        <taxon>Kickxellomycotina</taxon>
        <taxon>Kickxellomycetes</taxon>
        <taxon>Kickxellales</taxon>
        <taxon>Kickxellaceae</taxon>
        <taxon>Coemansia</taxon>
    </lineage>
</organism>
<dbReference type="GO" id="GO:0006031">
    <property type="term" value="P:chitin biosynthetic process"/>
    <property type="evidence" value="ECO:0007669"/>
    <property type="project" value="TreeGrafter"/>
</dbReference>
<evidence type="ECO:0000313" key="18">
    <source>
        <dbReference type="Proteomes" id="UP001143981"/>
    </source>
</evidence>
<dbReference type="Gene3D" id="1.20.5.4820">
    <property type="match status" value="1"/>
</dbReference>
<dbReference type="InterPro" id="IPR004835">
    <property type="entry name" value="Chitin_synth"/>
</dbReference>
<comment type="subcellular location">
    <subcellularLocation>
        <location evidence="1">Cell membrane</location>
        <topology evidence="1">Multi-pass membrane protein</topology>
    </subcellularLocation>
</comment>
<dbReference type="PROSITE" id="PS51998">
    <property type="entry name" value="DEK_C"/>
    <property type="match status" value="1"/>
</dbReference>
<gene>
    <name evidence="17" type="ORF">LPJ61_003469</name>
</gene>
<feature type="transmembrane region" description="Helical" evidence="14">
    <location>
        <begin position="1624"/>
        <end position="1648"/>
    </location>
</feature>
<dbReference type="Pfam" id="PF00063">
    <property type="entry name" value="Myosin_head"/>
    <property type="match status" value="1"/>
</dbReference>
<dbReference type="Gene3D" id="3.90.550.10">
    <property type="entry name" value="Spore Coat Polysaccharide Biosynthesis Protein SpsA, Chain A"/>
    <property type="match status" value="1"/>
</dbReference>
<feature type="binding site" evidence="12">
    <location>
        <begin position="110"/>
        <end position="117"/>
    </location>
    <ligand>
        <name>ATP</name>
        <dbReference type="ChEBI" id="CHEBI:30616"/>
    </ligand>
</feature>
<feature type="transmembrane region" description="Helical" evidence="14">
    <location>
        <begin position="1660"/>
        <end position="1678"/>
    </location>
</feature>
<dbReference type="InterPro" id="IPR027417">
    <property type="entry name" value="P-loop_NTPase"/>
</dbReference>
<dbReference type="PANTHER" id="PTHR22914:SF13">
    <property type="entry name" value="CHITIN SYNTHASE"/>
    <property type="match status" value="1"/>
</dbReference>
<keyword evidence="10 12" id="KW-0505">Motor protein</keyword>
<dbReference type="GO" id="GO:0004100">
    <property type="term" value="F:chitin synthase activity"/>
    <property type="evidence" value="ECO:0007669"/>
    <property type="project" value="UniProtKB-EC"/>
</dbReference>
<dbReference type="EMBL" id="JANBOI010000594">
    <property type="protein sequence ID" value="KAJ1729545.1"/>
    <property type="molecule type" value="Genomic_DNA"/>
</dbReference>
<evidence type="ECO:0000256" key="2">
    <source>
        <dbReference type="ARBA" id="ARBA00012543"/>
    </source>
</evidence>
<dbReference type="Gene3D" id="1.20.58.530">
    <property type="match status" value="1"/>
</dbReference>
<evidence type="ECO:0000259" key="16">
    <source>
        <dbReference type="PROSITE" id="PS51998"/>
    </source>
</evidence>
<dbReference type="Pfam" id="PF03142">
    <property type="entry name" value="Chitin_synth_2"/>
    <property type="match status" value="1"/>
</dbReference>
<keyword evidence="7 14" id="KW-1133">Transmembrane helix</keyword>
<evidence type="ECO:0000256" key="6">
    <source>
        <dbReference type="ARBA" id="ARBA00022692"/>
    </source>
</evidence>